<protein>
    <recommendedName>
        <fullName evidence="3">Transcription factor zinc-finger domain-containing protein</fullName>
    </recommendedName>
</protein>
<dbReference type="KEGG" id="geo:Geob_3474"/>
<dbReference type="EMBL" id="CP001390">
    <property type="protein sequence ID" value="ACM21817.1"/>
    <property type="molecule type" value="Genomic_DNA"/>
</dbReference>
<evidence type="ECO:0008006" key="3">
    <source>
        <dbReference type="Google" id="ProtNLM"/>
    </source>
</evidence>
<dbReference type="Proteomes" id="UP000007721">
    <property type="component" value="Chromosome"/>
</dbReference>
<evidence type="ECO:0000313" key="1">
    <source>
        <dbReference type="EMBL" id="ACM21817.1"/>
    </source>
</evidence>
<evidence type="ECO:0000313" key="2">
    <source>
        <dbReference type="Proteomes" id="UP000007721"/>
    </source>
</evidence>
<dbReference type="STRING" id="316067.Geob_3474"/>
<dbReference type="AlphaFoldDB" id="B9M5Q8"/>
<name>B9M5Q8_GEODF</name>
<proteinExistence type="predicted"/>
<organism evidence="1 2">
    <name type="scientific">Geotalea daltonii (strain DSM 22248 / JCM 15807 / FRC-32)</name>
    <name type="common">Geobacter daltonii</name>
    <dbReference type="NCBI Taxonomy" id="316067"/>
    <lineage>
        <taxon>Bacteria</taxon>
        <taxon>Pseudomonadati</taxon>
        <taxon>Thermodesulfobacteriota</taxon>
        <taxon>Desulfuromonadia</taxon>
        <taxon>Geobacterales</taxon>
        <taxon>Geobacteraceae</taxon>
        <taxon>Geotalea</taxon>
    </lineage>
</organism>
<dbReference type="HOGENOM" id="CLU_3118310_0_0_7"/>
<keyword evidence="2" id="KW-1185">Reference proteome</keyword>
<sequence>MHCPICKSSKKVEIDMHADGYAKDLLECNECGAIWTDYLGKITLLNAQAA</sequence>
<gene>
    <name evidence="1" type="ordered locus">Geob_3474</name>
</gene>
<dbReference type="RefSeq" id="WP_012648545.1">
    <property type="nucleotide sequence ID" value="NC_011979.1"/>
</dbReference>
<accession>B9M5Q8</accession>
<reference evidence="1 2" key="1">
    <citation type="submission" date="2009-01" db="EMBL/GenBank/DDBJ databases">
        <title>Complete sequence of Geobacter sp. FRC-32.</title>
        <authorList>
            <consortium name="US DOE Joint Genome Institute"/>
            <person name="Lucas S."/>
            <person name="Copeland A."/>
            <person name="Lapidus A."/>
            <person name="Glavina del Rio T."/>
            <person name="Dalin E."/>
            <person name="Tice H."/>
            <person name="Bruce D."/>
            <person name="Goodwin L."/>
            <person name="Pitluck S."/>
            <person name="Saunders E."/>
            <person name="Brettin T."/>
            <person name="Detter J.C."/>
            <person name="Han C."/>
            <person name="Larimer F."/>
            <person name="Land M."/>
            <person name="Hauser L."/>
            <person name="Kyrpides N."/>
            <person name="Ovchinnikova G."/>
            <person name="Kostka J."/>
            <person name="Richardson P."/>
        </authorList>
    </citation>
    <scope>NUCLEOTIDE SEQUENCE [LARGE SCALE GENOMIC DNA]</scope>
    <source>
        <strain evidence="2">DSM 22248 / JCM 15807 / FRC-32</strain>
    </source>
</reference>